<gene>
    <name evidence="2" type="ORF">LPLAT_LOCUS12859</name>
</gene>
<evidence type="ECO:0000313" key="3">
    <source>
        <dbReference type="Proteomes" id="UP001497644"/>
    </source>
</evidence>
<evidence type="ECO:0000313" key="2">
    <source>
        <dbReference type="EMBL" id="CAL1672873.1"/>
    </source>
</evidence>
<evidence type="ECO:0000256" key="1">
    <source>
        <dbReference type="SAM" id="MobiDB-lite"/>
    </source>
</evidence>
<reference evidence="2" key="1">
    <citation type="submission" date="2024-04" db="EMBL/GenBank/DDBJ databases">
        <authorList>
            <consortium name="Molecular Ecology Group"/>
        </authorList>
    </citation>
    <scope>NUCLEOTIDE SEQUENCE</scope>
</reference>
<proteinExistence type="predicted"/>
<sequence>MKSWIYDLSKCSIAAFAANHGIYASGPLEDIRRRVRTYLDSHPEITADAEPTAMAGTSAETFADARKNPRTPVILAIPVPQFRLTTGPGLDESDQSNAEMGMSI</sequence>
<protein>
    <submittedName>
        <fullName evidence="2">Uncharacterized protein</fullName>
    </submittedName>
</protein>
<dbReference type="EMBL" id="CAXIPU020001075">
    <property type="protein sequence ID" value="CAL1672873.1"/>
    <property type="molecule type" value="Genomic_DNA"/>
</dbReference>
<name>A0AAV2N023_9HYME</name>
<comment type="caution">
    <text evidence="2">The sequence shown here is derived from an EMBL/GenBank/DDBJ whole genome shotgun (WGS) entry which is preliminary data.</text>
</comment>
<accession>A0AAV2N023</accession>
<feature type="region of interest" description="Disordered" evidence="1">
    <location>
        <begin position="85"/>
        <end position="104"/>
    </location>
</feature>
<dbReference type="AlphaFoldDB" id="A0AAV2N023"/>
<organism evidence="2 3">
    <name type="scientific">Lasius platythorax</name>
    <dbReference type="NCBI Taxonomy" id="488582"/>
    <lineage>
        <taxon>Eukaryota</taxon>
        <taxon>Metazoa</taxon>
        <taxon>Ecdysozoa</taxon>
        <taxon>Arthropoda</taxon>
        <taxon>Hexapoda</taxon>
        <taxon>Insecta</taxon>
        <taxon>Pterygota</taxon>
        <taxon>Neoptera</taxon>
        <taxon>Endopterygota</taxon>
        <taxon>Hymenoptera</taxon>
        <taxon>Apocrita</taxon>
        <taxon>Aculeata</taxon>
        <taxon>Formicoidea</taxon>
        <taxon>Formicidae</taxon>
        <taxon>Formicinae</taxon>
        <taxon>Lasius</taxon>
        <taxon>Lasius</taxon>
    </lineage>
</organism>
<keyword evidence="3" id="KW-1185">Reference proteome</keyword>
<dbReference type="Proteomes" id="UP001497644">
    <property type="component" value="Unassembled WGS sequence"/>
</dbReference>